<evidence type="ECO:0000256" key="1">
    <source>
        <dbReference type="SAM" id="MobiDB-lite"/>
    </source>
</evidence>
<sequence length="58" mass="6352">MIFSQTAGSMSSGFPDKPQVEDAQPPDFAVASNWSKDVVLVRPSSEIIGADIERLRSW</sequence>
<dbReference type="AlphaFoldDB" id="A0A841PF07"/>
<feature type="region of interest" description="Disordered" evidence="1">
    <location>
        <begin position="1"/>
        <end position="25"/>
    </location>
</feature>
<evidence type="ECO:0000313" key="2">
    <source>
        <dbReference type="EMBL" id="MBB6413904.1"/>
    </source>
</evidence>
<organism evidence="2 3">
    <name type="scientific">Mesorhizobium sangaii</name>
    <dbReference type="NCBI Taxonomy" id="505389"/>
    <lineage>
        <taxon>Bacteria</taxon>
        <taxon>Pseudomonadati</taxon>
        <taxon>Pseudomonadota</taxon>
        <taxon>Alphaproteobacteria</taxon>
        <taxon>Hyphomicrobiales</taxon>
        <taxon>Phyllobacteriaceae</taxon>
        <taxon>Mesorhizobium</taxon>
    </lineage>
</organism>
<dbReference type="Proteomes" id="UP000556329">
    <property type="component" value="Unassembled WGS sequence"/>
</dbReference>
<keyword evidence="3" id="KW-1185">Reference proteome</keyword>
<accession>A0A841PF07</accession>
<proteinExistence type="predicted"/>
<feature type="compositionally biased region" description="Polar residues" evidence="1">
    <location>
        <begin position="1"/>
        <end position="12"/>
    </location>
</feature>
<protein>
    <submittedName>
        <fullName evidence="2">Uncharacterized protein</fullName>
    </submittedName>
</protein>
<dbReference type="EMBL" id="JACHEF010000011">
    <property type="protein sequence ID" value="MBB6413904.1"/>
    <property type="molecule type" value="Genomic_DNA"/>
</dbReference>
<reference evidence="2 3" key="1">
    <citation type="submission" date="2020-08" db="EMBL/GenBank/DDBJ databases">
        <title>Genomic Encyclopedia of Type Strains, Phase IV (KMG-IV): sequencing the most valuable type-strain genomes for metagenomic binning, comparative biology and taxonomic classification.</title>
        <authorList>
            <person name="Goeker M."/>
        </authorList>
    </citation>
    <scope>NUCLEOTIDE SEQUENCE [LARGE SCALE GENOMIC DNA]</scope>
    <source>
        <strain evidence="2 3">DSM 100039</strain>
    </source>
</reference>
<name>A0A841PF07_9HYPH</name>
<evidence type="ECO:0000313" key="3">
    <source>
        <dbReference type="Proteomes" id="UP000556329"/>
    </source>
</evidence>
<comment type="caution">
    <text evidence="2">The sequence shown here is derived from an EMBL/GenBank/DDBJ whole genome shotgun (WGS) entry which is preliminary data.</text>
</comment>
<gene>
    <name evidence="2" type="ORF">HNQ71_006613</name>
</gene>